<feature type="binding site" evidence="9">
    <location>
        <position position="255"/>
    </location>
    <ligand>
        <name>substrate</name>
    </ligand>
</feature>
<evidence type="ECO:0000256" key="9">
    <source>
        <dbReference type="PIRSR" id="PIRSR001100-2"/>
    </source>
</evidence>
<dbReference type="PIRSF" id="PIRSF001100">
    <property type="entry name" value="Beta_cellobiohydrolase"/>
    <property type="match status" value="1"/>
</dbReference>
<evidence type="ECO:0000256" key="12">
    <source>
        <dbReference type="SAM" id="MobiDB-lite"/>
    </source>
</evidence>
<evidence type="ECO:0000256" key="11">
    <source>
        <dbReference type="RuleBase" id="RU361186"/>
    </source>
</evidence>
<evidence type="ECO:0000313" key="13">
    <source>
        <dbReference type="EMBL" id="SFI20496.1"/>
    </source>
</evidence>
<evidence type="ECO:0000256" key="7">
    <source>
        <dbReference type="ARBA" id="ARBA00023326"/>
    </source>
</evidence>
<keyword evidence="14" id="KW-1185">Reference proteome</keyword>
<feature type="compositionally biased region" description="Low complexity" evidence="12">
    <location>
        <begin position="46"/>
        <end position="66"/>
    </location>
</feature>
<dbReference type="OrthoDB" id="309899at2"/>
<dbReference type="Gene3D" id="3.20.20.40">
    <property type="entry name" value="1, 4-beta cellobiohydrolase"/>
    <property type="match status" value="1"/>
</dbReference>
<protein>
    <recommendedName>
        <fullName evidence="11">Glucanase</fullName>
        <ecNumber evidence="11">3.2.1.-</ecNumber>
    </recommendedName>
</protein>
<sequence length="360" mass="38081">MPSPIKRVPAMRSGAVLMTALSLAGALLGGAGSPSSAALERLVAPSTSSASTASTESAGTSAATAGEEPRRASDPRRTRGLFVDPLMKAAQAGAEFDRIGKRPQPLWITDYYQPATVQADVRRYVGRAQKAKKTPLLTIYNIPDRDCGLYSSQDEQITDAYYRSWVTKAAAGLTRSKPIVVLEPDALAFIDNPQCTGRGDRVGLIRYAAKKLTAAGAWVYIDAGHSGWQAPDHMALLLKQAGIGATRGFSSNVANSRATPDEVVYARAILAELKKIGVTGVKYVLDTGRSGAGREGPENGDVCNPLAARLGATPRLVFRGAFDGRLWVKNPGESDGPCNGGPTSGEWWPDGARRLMGTLP</sequence>
<feature type="active site" description="Proton acceptor" evidence="8">
    <location>
        <position position="335"/>
    </location>
</feature>
<dbReference type="SUPFAM" id="SSF51989">
    <property type="entry name" value="Glycosyl hydrolases family 6, cellulases"/>
    <property type="match status" value="1"/>
</dbReference>
<dbReference type="Proteomes" id="UP000198649">
    <property type="component" value="Unassembled WGS sequence"/>
</dbReference>
<proteinExistence type="inferred from homology"/>
<dbReference type="GO" id="GO:0030245">
    <property type="term" value="P:cellulose catabolic process"/>
    <property type="evidence" value="ECO:0007669"/>
    <property type="project" value="UniProtKB-KW"/>
</dbReference>
<reference evidence="13 14" key="1">
    <citation type="submission" date="2016-10" db="EMBL/GenBank/DDBJ databases">
        <authorList>
            <person name="de Groot N.N."/>
        </authorList>
    </citation>
    <scope>NUCLEOTIDE SEQUENCE [LARGE SCALE GENOMIC DNA]</scope>
    <source>
        <strain evidence="13 14">CGMCC 1.11156</strain>
    </source>
</reference>
<dbReference type="GO" id="GO:0004553">
    <property type="term" value="F:hydrolase activity, hydrolyzing O-glycosyl compounds"/>
    <property type="evidence" value="ECO:0007669"/>
    <property type="project" value="InterPro"/>
</dbReference>
<feature type="compositionally biased region" description="Basic and acidic residues" evidence="12">
    <location>
        <begin position="67"/>
        <end position="77"/>
    </location>
</feature>
<keyword evidence="6 11" id="KW-0326">Glycosidase</keyword>
<keyword evidence="4" id="KW-1015">Disulfide bond</keyword>
<dbReference type="RefSeq" id="WP_091112237.1">
    <property type="nucleotide sequence ID" value="NZ_BKAF01000032.1"/>
</dbReference>
<dbReference type="STRING" id="1005945.SAMN05216561_10654"/>
<gene>
    <name evidence="13" type="ORF">SAMN05216561_10654</name>
</gene>
<name>A0A1I3GAI0_9ACTN</name>
<feature type="binding site" evidence="9">
    <location>
        <position position="107"/>
    </location>
    <ligand>
        <name>substrate</name>
    </ligand>
</feature>
<dbReference type="PRINTS" id="PR00733">
    <property type="entry name" value="GLHYDRLASE6"/>
</dbReference>
<keyword evidence="7 11" id="KW-0624">Polysaccharide degradation</keyword>
<keyword evidence="1" id="KW-0732">Signal</keyword>
<feature type="region of interest" description="Disordered" evidence="12">
    <location>
        <begin position="46"/>
        <end position="80"/>
    </location>
</feature>
<evidence type="ECO:0000256" key="5">
    <source>
        <dbReference type="ARBA" id="ARBA00023277"/>
    </source>
</evidence>
<evidence type="ECO:0000256" key="8">
    <source>
        <dbReference type="PIRSR" id="PIRSR001100-1"/>
    </source>
</evidence>
<keyword evidence="2 11" id="KW-0378">Hydrolase</keyword>
<dbReference type="EC" id="3.2.1.-" evidence="11"/>
<evidence type="ECO:0000256" key="2">
    <source>
        <dbReference type="ARBA" id="ARBA00022801"/>
    </source>
</evidence>
<keyword evidence="3 11" id="KW-0136">Cellulose degradation</keyword>
<dbReference type="InterPro" id="IPR016288">
    <property type="entry name" value="Beta_cellobiohydrolase"/>
</dbReference>
<dbReference type="EMBL" id="FOQG01000006">
    <property type="protein sequence ID" value="SFI20496.1"/>
    <property type="molecule type" value="Genomic_DNA"/>
</dbReference>
<dbReference type="Pfam" id="PF01341">
    <property type="entry name" value="Glyco_hydro_6"/>
    <property type="match status" value="1"/>
</dbReference>
<dbReference type="PANTHER" id="PTHR34876:SF4">
    <property type="entry name" value="1,4-BETA-D-GLUCAN CELLOBIOHYDROLASE C-RELATED"/>
    <property type="match status" value="1"/>
</dbReference>
<comment type="similarity">
    <text evidence="11">Belongs to the glycosyl hydrolase family 6.</text>
</comment>
<dbReference type="InterPro" id="IPR001524">
    <property type="entry name" value="Glyco_hydro_6_CS"/>
</dbReference>
<evidence type="ECO:0000313" key="14">
    <source>
        <dbReference type="Proteomes" id="UP000198649"/>
    </source>
</evidence>
<keyword evidence="5 11" id="KW-0119">Carbohydrate metabolism</keyword>
<evidence type="ECO:0000256" key="4">
    <source>
        <dbReference type="ARBA" id="ARBA00023157"/>
    </source>
</evidence>
<feature type="active site" description="Proton donor" evidence="8 10">
    <location>
        <position position="185"/>
    </location>
</feature>
<feature type="region of interest" description="Disordered" evidence="12">
    <location>
        <begin position="331"/>
        <end position="350"/>
    </location>
</feature>
<dbReference type="AlphaFoldDB" id="A0A1I3GAI0"/>
<evidence type="ECO:0000256" key="10">
    <source>
        <dbReference type="PROSITE-ProRule" id="PRU10057"/>
    </source>
</evidence>
<evidence type="ECO:0000256" key="3">
    <source>
        <dbReference type="ARBA" id="ARBA00023001"/>
    </source>
</evidence>
<feature type="binding site" evidence="9">
    <location>
        <position position="329"/>
    </location>
    <ligand>
        <name>substrate</name>
    </ligand>
</feature>
<feature type="binding site" evidence="9">
    <location>
        <position position="228"/>
    </location>
    <ligand>
        <name>substrate</name>
    </ligand>
</feature>
<accession>A0A1I3GAI0</accession>
<dbReference type="PANTHER" id="PTHR34876">
    <property type="match status" value="1"/>
</dbReference>
<feature type="binding site" evidence="9">
    <location>
        <position position="333"/>
    </location>
    <ligand>
        <name>substrate</name>
    </ligand>
</feature>
<dbReference type="InterPro" id="IPR036434">
    <property type="entry name" value="Beta_cellobiohydrolase_sf"/>
</dbReference>
<evidence type="ECO:0000256" key="1">
    <source>
        <dbReference type="ARBA" id="ARBA00022729"/>
    </source>
</evidence>
<organism evidence="13 14">
    <name type="scientific">Nocardioides psychrotolerans</name>
    <dbReference type="NCBI Taxonomy" id="1005945"/>
    <lineage>
        <taxon>Bacteria</taxon>
        <taxon>Bacillati</taxon>
        <taxon>Actinomycetota</taxon>
        <taxon>Actinomycetes</taxon>
        <taxon>Propionibacteriales</taxon>
        <taxon>Nocardioidaceae</taxon>
        <taxon>Nocardioides</taxon>
    </lineage>
</organism>
<dbReference type="PROSITE" id="PS00656">
    <property type="entry name" value="GLYCOSYL_HYDROL_F6_2"/>
    <property type="match status" value="1"/>
</dbReference>
<feature type="binding site" evidence="9">
    <location>
        <position position="225"/>
    </location>
    <ligand>
        <name>substrate</name>
    </ligand>
</feature>
<evidence type="ECO:0000256" key="6">
    <source>
        <dbReference type="ARBA" id="ARBA00023295"/>
    </source>
</evidence>